<sequence length="87" mass="9520">MIVVATGGDSMCPLSFCLAVALLYRSSSLAAICLRRGLASDTGRWSLMADVFVVVVFGEDVYDRMFEKRRLRVIGFLPTPVVTFGVV</sequence>
<protein>
    <submittedName>
        <fullName evidence="1">Putative secreted peptide</fullName>
    </submittedName>
</protein>
<evidence type="ECO:0000313" key="1">
    <source>
        <dbReference type="EMBL" id="MBW32088.1"/>
    </source>
</evidence>
<reference evidence="1" key="1">
    <citation type="submission" date="2018-01" db="EMBL/GenBank/DDBJ databases">
        <title>An insight into the sialome of Amazonian anophelines.</title>
        <authorList>
            <person name="Ribeiro J.M."/>
            <person name="Scarpassa V."/>
            <person name="Calvo E."/>
        </authorList>
    </citation>
    <scope>NUCLEOTIDE SEQUENCE</scope>
    <source>
        <tissue evidence="1">Salivary glands</tissue>
    </source>
</reference>
<dbReference type="AlphaFoldDB" id="A0A2M3ZUM1"/>
<accession>A0A2M3ZUM1</accession>
<dbReference type="EMBL" id="GGFM01011337">
    <property type="protein sequence ID" value="MBW32088.1"/>
    <property type="molecule type" value="Transcribed_RNA"/>
</dbReference>
<proteinExistence type="predicted"/>
<name>A0A2M3ZUM1_9DIPT</name>
<organism evidence="1">
    <name type="scientific">Anopheles braziliensis</name>
    <dbReference type="NCBI Taxonomy" id="58242"/>
    <lineage>
        <taxon>Eukaryota</taxon>
        <taxon>Metazoa</taxon>
        <taxon>Ecdysozoa</taxon>
        <taxon>Arthropoda</taxon>
        <taxon>Hexapoda</taxon>
        <taxon>Insecta</taxon>
        <taxon>Pterygota</taxon>
        <taxon>Neoptera</taxon>
        <taxon>Endopterygota</taxon>
        <taxon>Diptera</taxon>
        <taxon>Nematocera</taxon>
        <taxon>Culicoidea</taxon>
        <taxon>Culicidae</taxon>
        <taxon>Anophelinae</taxon>
        <taxon>Anopheles</taxon>
    </lineage>
</organism>